<dbReference type="EMBL" id="JOTM01000001">
    <property type="protein sequence ID" value="KEK25974.1"/>
    <property type="molecule type" value="Genomic_DNA"/>
</dbReference>
<dbReference type="AlphaFoldDB" id="A0A073KFF3"/>
<name>A0A073KFF3_9BACI</name>
<dbReference type="RefSeq" id="WP_033672323.1">
    <property type="nucleotide sequence ID" value="NZ_JOTM01000001.1"/>
</dbReference>
<dbReference type="eggNOG" id="ENOG5030DYZ">
    <property type="taxonomic scope" value="Bacteria"/>
</dbReference>
<dbReference type="OrthoDB" id="2895854at2"/>
<dbReference type="InterPro" id="IPR025073">
    <property type="entry name" value="DUF3909"/>
</dbReference>
<evidence type="ECO:0008006" key="3">
    <source>
        <dbReference type="Google" id="ProtNLM"/>
    </source>
</evidence>
<sequence length="110" mass="13056">MNLEKFDGMIDAVQRATCMPINDKQRAAFQQKYDFEPTFEYGRDETGHYVIRTSKKMLEEMEFYLALKYDREGIDLYMHAEIEGICYVSVSYGEDALHLQELFQFLEDNK</sequence>
<dbReference type="STRING" id="574375.AZF08_01760"/>
<reference evidence="1 2" key="1">
    <citation type="submission" date="2014-06" db="EMBL/GenBank/DDBJ databases">
        <title>Draft genome sequence of Bacillus gaemokensis JCM 15801 (MCCC 1A00707).</title>
        <authorList>
            <person name="Lai Q."/>
            <person name="Liu Y."/>
            <person name="Shao Z."/>
        </authorList>
    </citation>
    <scope>NUCLEOTIDE SEQUENCE [LARGE SCALE GENOMIC DNA]</scope>
    <source>
        <strain evidence="1 2">JCM 15801</strain>
    </source>
</reference>
<dbReference type="Pfam" id="PF13077">
    <property type="entry name" value="DUF3909"/>
    <property type="match status" value="1"/>
</dbReference>
<gene>
    <name evidence="1" type="ORF">BAGA_01690</name>
</gene>
<evidence type="ECO:0000313" key="1">
    <source>
        <dbReference type="EMBL" id="KEK25974.1"/>
    </source>
</evidence>
<dbReference type="Proteomes" id="UP000027778">
    <property type="component" value="Unassembled WGS sequence"/>
</dbReference>
<evidence type="ECO:0000313" key="2">
    <source>
        <dbReference type="Proteomes" id="UP000027778"/>
    </source>
</evidence>
<keyword evidence="2" id="KW-1185">Reference proteome</keyword>
<accession>A0A073KFF3</accession>
<comment type="caution">
    <text evidence="1">The sequence shown here is derived from an EMBL/GenBank/DDBJ whole genome shotgun (WGS) entry which is preliminary data.</text>
</comment>
<organism evidence="1 2">
    <name type="scientific">Bacillus gaemokensis</name>
    <dbReference type="NCBI Taxonomy" id="574375"/>
    <lineage>
        <taxon>Bacteria</taxon>
        <taxon>Bacillati</taxon>
        <taxon>Bacillota</taxon>
        <taxon>Bacilli</taxon>
        <taxon>Bacillales</taxon>
        <taxon>Bacillaceae</taxon>
        <taxon>Bacillus</taxon>
        <taxon>Bacillus cereus group</taxon>
    </lineage>
</organism>
<protein>
    <recommendedName>
        <fullName evidence="3">DUF3909 domain-containing protein</fullName>
    </recommendedName>
</protein>
<proteinExistence type="predicted"/>